<accession>A0A8S5TT69</accession>
<sequence>MIDLKKAKLPQAVKVGGRFFAIHTDFKYILRFRELLSDKNAPFTAFDFMYKNEIPAGRLEGITAIYEFMNPPRELPRSTGEEDGDIVLDYDTDAPYIYAAFLEQYGIDLIDTRLHWYKFSALLHALHDTKLNRIIAARLWKPNGKNNEYEKHQLKQYEAWRLPQPEDNEPDEALDDFLAQLKG</sequence>
<organism evidence="1">
    <name type="scientific">Siphoviridae sp. ctzm5103</name>
    <dbReference type="NCBI Taxonomy" id="2825750"/>
    <lineage>
        <taxon>Viruses</taxon>
        <taxon>Duplodnaviria</taxon>
        <taxon>Heunggongvirae</taxon>
        <taxon>Uroviricota</taxon>
        <taxon>Caudoviricetes</taxon>
    </lineage>
</organism>
<dbReference type="EMBL" id="BK015926">
    <property type="protein sequence ID" value="DAF85384.1"/>
    <property type="molecule type" value="Genomic_DNA"/>
</dbReference>
<dbReference type="InterPro" id="IPR009660">
    <property type="entry name" value="Phage_A500_Gp15"/>
</dbReference>
<dbReference type="Pfam" id="PF06854">
    <property type="entry name" value="Phage_Gp15"/>
    <property type="match status" value="1"/>
</dbReference>
<proteinExistence type="predicted"/>
<name>A0A8S5TT69_9CAUD</name>
<evidence type="ECO:0008006" key="2">
    <source>
        <dbReference type="Google" id="ProtNLM"/>
    </source>
</evidence>
<reference evidence="1" key="1">
    <citation type="journal article" date="2021" name="Proc. Natl. Acad. Sci. U.S.A.">
        <title>A Catalog of Tens of Thousands of Viruses from Human Metagenomes Reveals Hidden Associations with Chronic Diseases.</title>
        <authorList>
            <person name="Tisza M.J."/>
            <person name="Buck C.B."/>
        </authorList>
    </citation>
    <scope>NUCLEOTIDE SEQUENCE</scope>
    <source>
        <strain evidence="1">Ctzm5103</strain>
    </source>
</reference>
<protein>
    <recommendedName>
        <fullName evidence="2">Bacteriophage Gp15 protein</fullName>
    </recommendedName>
</protein>
<evidence type="ECO:0000313" key="1">
    <source>
        <dbReference type="EMBL" id="DAF85384.1"/>
    </source>
</evidence>